<protein>
    <recommendedName>
        <fullName evidence="3">CCHC-type domain-containing protein</fullName>
    </recommendedName>
</protein>
<dbReference type="GO" id="GO:0008270">
    <property type="term" value="F:zinc ion binding"/>
    <property type="evidence" value="ECO:0007669"/>
    <property type="project" value="UniProtKB-KW"/>
</dbReference>
<dbReference type="EMBL" id="GIFC01016911">
    <property type="protein sequence ID" value="MXU98994.1"/>
    <property type="molecule type" value="Transcribed_RNA"/>
</dbReference>
<dbReference type="InterPro" id="IPR042509">
    <property type="entry name" value="ZCCHC3"/>
</dbReference>
<reference evidence="4" key="1">
    <citation type="submission" date="2019-12" db="EMBL/GenBank/DDBJ databases">
        <title>An insight into the sialome of adult female Ixodes ricinus ticks feeding for 6 days.</title>
        <authorList>
            <person name="Perner J."/>
            <person name="Ribeiro J.M.C."/>
        </authorList>
    </citation>
    <scope>NUCLEOTIDE SEQUENCE</scope>
    <source>
        <strain evidence="4">Semi-engorged</strain>
        <tissue evidence="4">Salivary glands</tissue>
    </source>
</reference>
<evidence type="ECO:0000256" key="2">
    <source>
        <dbReference type="SAM" id="MobiDB-lite"/>
    </source>
</evidence>
<organism evidence="4">
    <name type="scientific">Ixodes ricinus</name>
    <name type="common">Common tick</name>
    <name type="synonym">Acarus ricinus</name>
    <dbReference type="NCBI Taxonomy" id="34613"/>
    <lineage>
        <taxon>Eukaryota</taxon>
        <taxon>Metazoa</taxon>
        <taxon>Ecdysozoa</taxon>
        <taxon>Arthropoda</taxon>
        <taxon>Chelicerata</taxon>
        <taxon>Arachnida</taxon>
        <taxon>Acari</taxon>
        <taxon>Parasitiformes</taxon>
        <taxon>Ixodida</taxon>
        <taxon>Ixodoidea</taxon>
        <taxon>Ixodidae</taxon>
        <taxon>Ixodinae</taxon>
        <taxon>Ixodes</taxon>
    </lineage>
</organism>
<dbReference type="PROSITE" id="PS50158">
    <property type="entry name" value="ZF_CCHC"/>
    <property type="match status" value="1"/>
</dbReference>
<dbReference type="PANTHER" id="PTHR22639:SF3">
    <property type="entry name" value="ZINC FINGER CCHC DOMAIN-CONTAINING PROTEIN 3"/>
    <property type="match status" value="1"/>
</dbReference>
<proteinExistence type="predicted"/>
<evidence type="ECO:0000256" key="1">
    <source>
        <dbReference type="PROSITE-ProRule" id="PRU00047"/>
    </source>
</evidence>
<dbReference type="InterPro" id="IPR036875">
    <property type="entry name" value="Znf_CCHC_sf"/>
</dbReference>
<feature type="region of interest" description="Disordered" evidence="2">
    <location>
        <begin position="255"/>
        <end position="349"/>
    </location>
</feature>
<dbReference type="InterPro" id="IPR001878">
    <property type="entry name" value="Znf_CCHC"/>
</dbReference>
<evidence type="ECO:0000313" key="4">
    <source>
        <dbReference type="EMBL" id="MXU98994.1"/>
    </source>
</evidence>
<dbReference type="SMART" id="SM00343">
    <property type="entry name" value="ZnF_C2HC"/>
    <property type="match status" value="2"/>
</dbReference>
<feature type="region of interest" description="Disordered" evidence="2">
    <location>
        <begin position="367"/>
        <end position="387"/>
    </location>
</feature>
<dbReference type="Gene3D" id="4.10.60.10">
    <property type="entry name" value="Zinc finger, CCHC-type"/>
    <property type="match status" value="1"/>
</dbReference>
<dbReference type="GO" id="GO:0002218">
    <property type="term" value="P:activation of innate immune response"/>
    <property type="evidence" value="ECO:0007669"/>
    <property type="project" value="InterPro"/>
</dbReference>
<keyword evidence="1" id="KW-0479">Metal-binding</keyword>
<sequence>MAGSHGAAITADAGRGDSDDFAPKEYRISLPPLPSGDAMKKAVVLHCDIAGRPYRIKDFRRPLDELGVIREVAGIGAYQMSHVWLLKLHTDVAKLKLVEAGRLACLVVDPTRQEVRVKLHWVSFDVSNEDIRKAFADYGKVKDVSFDRWKVAGFEGAESTTRIVRIVLREGVTLERLPHQLRFGSGTVLVVVPGRAPICLRCRKTGHIRRDCRAPRCSECRAYGHEQQDCVRSYARAAVRGAGDDQNDLLMDEEEAERAAAPTATSTEQPTPVDKDGRPDTGPKEASVVGAKQLETAASAPAVEDSSTSSSPEGEARDVAATDNEPAVSEMGLDKTAVKRRHEGGAELSQELRLRQFERKWKVVAGWKGVGRPSRSSSPHFREKLSQ</sequence>
<name>A0A6B0VB27_IXORI</name>
<feature type="compositionally biased region" description="Low complexity" evidence="2">
    <location>
        <begin position="259"/>
        <end position="268"/>
    </location>
</feature>
<dbReference type="GO" id="GO:0003723">
    <property type="term" value="F:RNA binding"/>
    <property type="evidence" value="ECO:0007669"/>
    <property type="project" value="InterPro"/>
</dbReference>
<dbReference type="PANTHER" id="PTHR22639">
    <property type="entry name" value="GAG-RELATED PROTEIN"/>
    <property type="match status" value="1"/>
</dbReference>
<keyword evidence="1" id="KW-0863">Zinc-finger</keyword>
<dbReference type="GO" id="GO:0003690">
    <property type="term" value="F:double-stranded DNA binding"/>
    <property type="evidence" value="ECO:0007669"/>
    <property type="project" value="InterPro"/>
</dbReference>
<dbReference type="AlphaFoldDB" id="A0A6B0VB27"/>
<feature type="domain" description="CCHC-type" evidence="3">
    <location>
        <begin position="199"/>
        <end position="213"/>
    </location>
</feature>
<evidence type="ECO:0000259" key="3">
    <source>
        <dbReference type="PROSITE" id="PS50158"/>
    </source>
</evidence>
<dbReference type="SUPFAM" id="SSF57756">
    <property type="entry name" value="Retrovirus zinc finger-like domains"/>
    <property type="match status" value="1"/>
</dbReference>
<feature type="compositionally biased region" description="Basic and acidic residues" evidence="2">
    <location>
        <begin position="273"/>
        <end position="283"/>
    </location>
</feature>
<keyword evidence="1" id="KW-0862">Zinc</keyword>
<dbReference type="CDD" id="cd00590">
    <property type="entry name" value="RRM_SF"/>
    <property type="match status" value="1"/>
</dbReference>
<accession>A0A6B0VB27</accession>